<name>A0A0M0HTE7_VIBNE</name>
<dbReference type="OrthoDB" id="9784707at2"/>
<dbReference type="GO" id="GO:0005840">
    <property type="term" value="C:ribosome"/>
    <property type="evidence" value="ECO:0007669"/>
    <property type="project" value="UniProtKB-KW"/>
</dbReference>
<comment type="caution">
    <text evidence="2">The sequence shown here is derived from an EMBL/GenBank/DDBJ whole genome shotgun (WGS) entry which is preliminary data.</text>
</comment>
<dbReference type="PATRIC" id="fig|693.5.peg.144"/>
<keyword evidence="2" id="KW-0689">Ribosomal protein</keyword>
<dbReference type="CDD" id="cd04301">
    <property type="entry name" value="NAT_SF"/>
    <property type="match status" value="1"/>
</dbReference>
<dbReference type="GO" id="GO:0008999">
    <property type="term" value="F:protein-N-terminal-alanine acetyltransferase activity"/>
    <property type="evidence" value="ECO:0007669"/>
    <property type="project" value="TreeGrafter"/>
</dbReference>
<dbReference type="AlphaFoldDB" id="A0A0M0HTE7"/>
<dbReference type="SUPFAM" id="SSF55729">
    <property type="entry name" value="Acyl-CoA N-acyltransferases (Nat)"/>
    <property type="match status" value="1"/>
</dbReference>
<dbReference type="PROSITE" id="PS51186">
    <property type="entry name" value="GNAT"/>
    <property type="match status" value="1"/>
</dbReference>
<dbReference type="InterPro" id="IPR051908">
    <property type="entry name" value="Ribosomal_N-acetyltransferase"/>
</dbReference>
<dbReference type="RefSeq" id="WP_053393862.1">
    <property type="nucleotide sequence ID" value="NZ_LHPJ01000001.1"/>
</dbReference>
<dbReference type="Pfam" id="PF13302">
    <property type="entry name" value="Acetyltransf_3"/>
    <property type="match status" value="1"/>
</dbReference>
<dbReference type="Gene3D" id="3.40.630.30">
    <property type="match status" value="1"/>
</dbReference>
<dbReference type="PANTHER" id="PTHR43441:SF11">
    <property type="entry name" value="RIBOSOMAL-PROTEIN-SERINE ACETYLTRANSFERASE"/>
    <property type="match status" value="1"/>
</dbReference>
<dbReference type="STRING" id="693.AKJ17_00710"/>
<evidence type="ECO:0000313" key="2">
    <source>
        <dbReference type="EMBL" id="KOO05350.1"/>
    </source>
</evidence>
<accession>A0A0M0HTE7</accession>
<protein>
    <submittedName>
        <fullName evidence="2">50S ribosomal protein L7/L12</fullName>
    </submittedName>
</protein>
<dbReference type="Proteomes" id="UP000037515">
    <property type="component" value="Unassembled WGS sequence"/>
</dbReference>
<dbReference type="GO" id="GO:1990189">
    <property type="term" value="F:protein N-terminal-serine acetyltransferase activity"/>
    <property type="evidence" value="ECO:0007669"/>
    <property type="project" value="TreeGrafter"/>
</dbReference>
<keyword evidence="3" id="KW-1185">Reference proteome</keyword>
<dbReference type="PANTHER" id="PTHR43441">
    <property type="entry name" value="RIBOSOMAL-PROTEIN-SERINE ACETYLTRANSFERASE"/>
    <property type="match status" value="1"/>
</dbReference>
<gene>
    <name evidence="2" type="ORF">AKJ17_00710</name>
</gene>
<dbReference type="GO" id="GO:0005737">
    <property type="term" value="C:cytoplasm"/>
    <property type="evidence" value="ECO:0007669"/>
    <property type="project" value="TreeGrafter"/>
</dbReference>
<dbReference type="InterPro" id="IPR016181">
    <property type="entry name" value="Acyl_CoA_acyltransferase"/>
</dbReference>
<dbReference type="InterPro" id="IPR000182">
    <property type="entry name" value="GNAT_dom"/>
</dbReference>
<proteinExistence type="predicted"/>
<dbReference type="EMBL" id="LHPJ01000001">
    <property type="protein sequence ID" value="KOO05350.1"/>
    <property type="molecule type" value="Genomic_DNA"/>
</dbReference>
<reference evidence="3" key="1">
    <citation type="submission" date="2015-08" db="EMBL/GenBank/DDBJ databases">
        <title>Vibrio galatheae sp. nov., a novel member of the Vibrionaceae family isolated from the Solomon Islands.</title>
        <authorList>
            <person name="Giubergia S."/>
            <person name="Machado H."/>
            <person name="Mateiu R.V."/>
            <person name="Gram L."/>
        </authorList>
    </citation>
    <scope>NUCLEOTIDE SEQUENCE [LARGE SCALE GENOMIC DNA]</scope>
    <source>
        <strain evidence="3">DSM 19584</strain>
    </source>
</reference>
<organism evidence="2 3">
    <name type="scientific">Vibrio nereis</name>
    <dbReference type="NCBI Taxonomy" id="693"/>
    <lineage>
        <taxon>Bacteria</taxon>
        <taxon>Pseudomonadati</taxon>
        <taxon>Pseudomonadota</taxon>
        <taxon>Gammaproteobacteria</taxon>
        <taxon>Vibrionales</taxon>
        <taxon>Vibrionaceae</taxon>
        <taxon>Vibrio</taxon>
    </lineage>
</organism>
<evidence type="ECO:0000313" key="3">
    <source>
        <dbReference type="Proteomes" id="UP000037515"/>
    </source>
</evidence>
<evidence type="ECO:0000259" key="1">
    <source>
        <dbReference type="PROSITE" id="PS51186"/>
    </source>
</evidence>
<feature type="domain" description="N-acetyltransferase" evidence="1">
    <location>
        <begin position="24"/>
        <end position="176"/>
    </location>
</feature>
<sequence length="182" mass="20695">MFTLDVDQELELALVHPKYAKYYLEIVTKDRDYLSQWLAWPPHANDEAFFLSFIKRSLNDYAEGRSLTCTILWQGNVVGTTSFNKIDHSLKTVEIGYWLSSEFQRKGIMTRSVAKLIEIAFTELGMEKVAISAAVGNQPSRSVCERLGFSLEGIITRAENLNGRIVDHAVYGLNRAEWAKTK</sequence>
<keyword evidence="2" id="KW-0687">Ribonucleoprotein</keyword>